<gene>
    <name evidence="7" type="ORF">ACFOUW_27670</name>
</gene>
<organism evidence="7 8">
    <name type="scientific">Tenggerimyces flavus</name>
    <dbReference type="NCBI Taxonomy" id="1708749"/>
    <lineage>
        <taxon>Bacteria</taxon>
        <taxon>Bacillati</taxon>
        <taxon>Actinomycetota</taxon>
        <taxon>Actinomycetes</taxon>
        <taxon>Propionibacteriales</taxon>
        <taxon>Nocardioidaceae</taxon>
        <taxon>Tenggerimyces</taxon>
    </lineage>
</organism>
<dbReference type="Proteomes" id="UP001595699">
    <property type="component" value="Unassembled WGS sequence"/>
</dbReference>
<evidence type="ECO:0000313" key="8">
    <source>
        <dbReference type="Proteomes" id="UP001595699"/>
    </source>
</evidence>
<dbReference type="InterPro" id="IPR027417">
    <property type="entry name" value="P-loop_NTPase"/>
</dbReference>
<protein>
    <submittedName>
        <fullName evidence="7">BTAD domain-containing putative transcriptional regulator</fullName>
    </submittedName>
</protein>
<evidence type="ECO:0000256" key="3">
    <source>
        <dbReference type="ARBA" id="ARBA00023125"/>
    </source>
</evidence>
<dbReference type="SMART" id="SM00862">
    <property type="entry name" value="Trans_reg_C"/>
    <property type="match status" value="1"/>
</dbReference>
<dbReference type="InterPro" id="IPR051677">
    <property type="entry name" value="AfsR-DnrI-RedD_regulator"/>
</dbReference>
<dbReference type="InterPro" id="IPR001867">
    <property type="entry name" value="OmpR/PhoB-type_DNA-bd"/>
</dbReference>
<evidence type="ECO:0000259" key="6">
    <source>
        <dbReference type="PROSITE" id="PS51755"/>
    </source>
</evidence>
<name>A0ABV7YKM4_9ACTN</name>
<dbReference type="SUPFAM" id="SSF46894">
    <property type="entry name" value="C-terminal effector domain of the bipartite response regulators"/>
    <property type="match status" value="1"/>
</dbReference>
<proteinExistence type="inferred from homology"/>
<evidence type="ECO:0000256" key="5">
    <source>
        <dbReference type="PROSITE-ProRule" id="PRU01091"/>
    </source>
</evidence>
<dbReference type="SUPFAM" id="SSF52540">
    <property type="entry name" value="P-loop containing nucleoside triphosphate hydrolases"/>
    <property type="match status" value="1"/>
</dbReference>
<sequence length="920" mass="98655">MSPPAVSIGLLGPLDVRVAGDQVDVPRGRVRVLLAVLALSAGESVTADALAERIWGEHLPENVRGSLHTLVMRLRRILGADRVATSAGGYLLDVAADAVDATRFGRLLDRADAGANEERALLGEALGLWRGEPFEGTASDWLTRFEAPALVDRRLRSAERLADLDLAVGRAADVVADLRALVREQPLRESLWARLLTGLDRAGRPAEALAEYEQVRTALARELGVAPGAVLQRMQADLLDGVPLAATGTPERHPAPVPVPSQLPADVDDFAGRGQALGTLDELLARSDPPLIVVHGTGGVGKTALVVHWARRAIDAFPDGQLYLDLRGYGPGEPMEPADALDLMLRGLGVAAERLPQDADARSALLRTTLSGRRVLVVLDNARDADQVRPMLPGTGAVVIVTSRSQMRGLAAREQAHRIDLDVLPAEDARAFLAERLKHQQVKCADDALAELADLCGYLPLALTVAAERAGRYPTSPLAALIDELRDERSRLDVLETGTDLSTSLRAAMSWSYRALEADAARLFRLLGLHPGTDIGAPAAAALAGADRRVAARLLDRLAETHLVGSPRPGRYAMHDLVRAYAAERVARDDPDDERDEAVRRLYRWYARTSSSASVAIWGPQAGEVGLDAASFSDELQGMSWFDTERLNLVAVTVAADRVGAHADVVSLVRSMSIYLDLSRAPVEIEPLQELALAAARADGDELAEAQILIQLGRIHDRLGRPELAQPHFESALHLLRTHGDVTGQCAALGNLAITHRAGGRYEQAISLLEQAIDLAGKHGLTDRAAASLNTLAAVYLDDHRVDDARVAITESVRLWRKAGLTLREGIAIDTLGSVHHAGGDHVLAIGSYAEAAEIFRGLSSVWWLAYTLRNAGHAQLAAGDRTAAAASWQEALRIVDELGAEGNAELSRSELLEALESVR</sequence>
<dbReference type="PROSITE" id="PS51755">
    <property type="entry name" value="OMPR_PHOB"/>
    <property type="match status" value="1"/>
</dbReference>
<dbReference type="PANTHER" id="PTHR35807:SF1">
    <property type="entry name" value="TRANSCRIPTIONAL REGULATOR REDD"/>
    <property type="match status" value="1"/>
</dbReference>
<dbReference type="InterPro" id="IPR019734">
    <property type="entry name" value="TPR_rpt"/>
</dbReference>
<dbReference type="PANTHER" id="PTHR35807">
    <property type="entry name" value="TRANSCRIPTIONAL REGULATOR REDD-RELATED"/>
    <property type="match status" value="1"/>
</dbReference>
<comment type="similarity">
    <text evidence="1">Belongs to the AfsR/DnrI/RedD regulatory family.</text>
</comment>
<dbReference type="InterPro" id="IPR016032">
    <property type="entry name" value="Sig_transdc_resp-reg_C-effctor"/>
</dbReference>
<keyword evidence="8" id="KW-1185">Reference proteome</keyword>
<dbReference type="RefSeq" id="WP_205116362.1">
    <property type="nucleotide sequence ID" value="NZ_JAFBCM010000001.1"/>
</dbReference>
<evidence type="ECO:0000313" key="7">
    <source>
        <dbReference type="EMBL" id="MFC3764648.1"/>
    </source>
</evidence>
<dbReference type="Gene3D" id="3.40.50.300">
    <property type="entry name" value="P-loop containing nucleotide triphosphate hydrolases"/>
    <property type="match status" value="1"/>
</dbReference>
<comment type="caution">
    <text evidence="7">The sequence shown here is derived from an EMBL/GenBank/DDBJ whole genome shotgun (WGS) entry which is preliminary data.</text>
</comment>
<dbReference type="Pfam" id="PF00486">
    <property type="entry name" value="Trans_reg_C"/>
    <property type="match status" value="1"/>
</dbReference>
<dbReference type="InterPro" id="IPR005158">
    <property type="entry name" value="BTAD"/>
</dbReference>
<dbReference type="Gene3D" id="1.25.40.10">
    <property type="entry name" value="Tetratricopeptide repeat domain"/>
    <property type="match status" value="2"/>
</dbReference>
<dbReference type="Pfam" id="PF13176">
    <property type="entry name" value="TPR_7"/>
    <property type="match status" value="1"/>
</dbReference>
<dbReference type="EMBL" id="JBHRZH010000030">
    <property type="protein sequence ID" value="MFC3764648.1"/>
    <property type="molecule type" value="Genomic_DNA"/>
</dbReference>
<feature type="domain" description="OmpR/PhoB-type" evidence="6">
    <location>
        <begin position="1"/>
        <end position="94"/>
    </location>
</feature>
<dbReference type="SMART" id="SM01043">
    <property type="entry name" value="BTAD"/>
    <property type="match status" value="1"/>
</dbReference>
<reference evidence="8" key="1">
    <citation type="journal article" date="2019" name="Int. J. Syst. Evol. Microbiol.">
        <title>The Global Catalogue of Microorganisms (GCM) 10K type strain sequencing project: providing services to taxonomists for standard genome sequencing and annotation.</title>
        <authorList>
            <consortium name="The Broad Institute Genomics Platform"/>
            <consortium name="The Broad Institute Genome Sequencing Center for Infectious Disease"/>
            <person name="Wu L."/>
            <person name="Ma J."/>
        </authorList>
    </citation>
    <scope>NUCLEOTIDE SEQUENCE [LARGE SCALE GENOMIC DNA]</scope>
    <source>
        <strain evidence="8">CGMCC 4.7241</strain>
    </source>
</reference>
<keyword evidence="2" id="KW-0805">Transcription regulation</keyword>
<dbReference type="CDD" id="cd15831">
    <property type="entry name" value="BTAD"/>
    <property type="match status" value="1"/>
</dbReference>
<evidence type="ECO:0000256" key="1">
    <source>
        <dbReference type="ARBA" id="ARBA00005820"/>
    </source>
</evidence>
<dbReference type="SUPFAM" id="SSF48452">
    <property type="entry name" value="TPR-like"/>
    <property type="match status" value="3"/>
</dbReference>
<dbReference type="Pfam" id="PF03704">
    <property type="entry name" value="BTAD"/>
    <property type="match status" value="1"/>
</dbReference>
<evidence type="ECO:0000256" key="4">
    <source>
        <dbReference type="ARBA" id="ARBA00023163"/>
    </source>
</evidence>
<keyword evidence="4" id="KW-0804">Transcription</keyword>
<dbReference type="InterPro" id="IPR036388">
    <property type="entry name" value="WH-like_DNA-bd_sf"/>
</dbReference>
<dbReference type="PRINTS" id="PR00364">
    <property type="entry name" value="DISEASERSIST"/>
</dbReference>
<dbReference type="Gene3D" id="1.10.10.10">
    <property type="entry name" value="Winged helix-like DNA-binding domain superfamily/Winged helix DNA-binding domain"/>
    <property type="match status" value="1"/>
</dbReference>
<dbReference type="SMART" id="SM00028">
    <property type="entry name" value="TPR"/>
    <property type="match status" value="5"/>
</dbReference>
<evidence type="ECO:0000256" key="2">
    <source>
        <dbReference type="ARBA" id="ARBA00023015"/>
    </source>
</evidence>
<feature type="DNA-binding region" description="OmpR/PhoB-type" evidence="5">
    <location>
        <begin position="1"/>
        <end position="94"/>
    </location>
</feature>
<dbReference type="InterPro" id="IPR011990">
    <property type="entry name" value="TPR-like_helical_dom_sf"/>
</dbReference>
<keyword evidence="3 5" id="KW-0238">DNA-binding</keyword>
<accession>A0ABV7YKM4</accession>